<evidence type="ECO:0008006" key="4">
    <source>
        <dbReference type="Google" id="ProtNLM"/>
    </source>
</evidence>
<accession>A0A511DCE6</accession>
<comment type="caution">
    <text evidence="2">The sequence shown here is derived from an EMBL/GenBank/DDBJ whole genome shotgun (WGS) entry which is preliminary data.</text>
</comment>
<organism evidence="2 3">
    <name type="scientific">Pseudonocardia asaccharolytica DSM 44247 = NBRC 16224</name>
    <dbReference type="NCBI Taxonomy" id="1123024"/>
    <lineage>
        <taxon>Bacteria</taxon>
        <taxon>Bacillati</taxon>
        <taxon>Actinomycetota</taxon>
        <taxon>Actinomycetes</taxon>
        <taxon>Pseudonocardiales</taxon>
        <taxon>Pseudonocardiaceae</taxon>
        <taxon>Pseudonocardia</taxon>
    </lineage>
</organism>
<evidence type="ECO:0000256" key="1">
    <source>
        <dbReference type="SAM" id="MobiDB-lite"/>
    </source>
</evidence>
<proteinExistence type="predicted"/>
<gene>
    <name evidence="2" type="ORF">PA7_44650</name>
</gene>
<dbReference type="AlphaFoldDB" id="A0A511DCE6"/>
<reference evidence="2 3" key="1">
    <citation type="submission" date="2019-07" db="EMBL/GenBank/DDBJ databases">
        <title>Whole genome shotgun sequence of Pseudonocardia asaccharolytica NBRC 16224.</title>
        <authorList>
            <person name="Hosoyama A."/>
            <person name="Uohara A."/>
            <person name="Ohji S."/>
            <person name="Ichikawa N."/>
        </authorList>
    </citation>
    <scope>NUCLEOTIDE SEQUENCE [LARGE SCALE GENOMIC DNA]</scope>
    <source>
        <strain evidence="2 3">NBRC 16224</strain>
    </source>
</reference>
<protein>
    <recommendedName>
        <fullName evidence="4">Luciferase-like domain-containing protein</fullName>
    </recommendedName>
</protein>
<dbReference type="Proteomes" id="UP000321328">
    <property type="component" value="Unassembled WGS sequence"/>
</dbReference>
<sequence>MQRGLAAGDTEGAAQAVPQSVVDAFVIYGDPATCRRQLADYRCAGIDLPVVFPMPVAGSWDGVPEATIAAFASASSEPGELVAPGGGGGERRAEVG</sequence>
<dbReference type="GO" id="GO:0016705">
    <property type="term" value="F:oxidoreductase activity, acting on paired donors, with incorporation or reduction of molecular oxygen"/>
    <property type="evidence" value="ECO:0007669"/>
    <property type="project" value="InterPro"/>
</dbReference>
<feature type="region of interest" description="Disordered" evidence="1">
    <location>
        <begin position="75"/>
        <end position="96"/>
    </location>
</feature>
<evidence type="ECO:0000313" key="3">
    <source>
        <dbReference type="Proteomes" id="UP000321328"/>
    </source>
</evidence>
<dbReference type="InterPro" id="IPR036661">
    <property type="entry name" value="Luciferase-like_sf"/>
</dbReference>
<keyword evidence="3" id="KW-1185">Reference proteome</keyword>
<dbReference type="Gene3D" id="3.20.20.30">
    <property type="entry name" value="Luciferase-like domain"/>
    <property type="match status" value="1"/>
</dbReference>
<name>A0A511DCE6_9PSEU</name>
<dbReference type="EMBL" id="BJVI01000081">
    <property type="protein sequence ID" value="GEL20628.1"/>
    <property type="molecule type" value="Genomic_DNA"/>
</dbReference>
<dbReference type="SUPFAM" id="SSF51679">
    <property type="entry name" value="Bacterial luciferase-like"/>
    <property type="match status" value="1"/>
</dbReference>
<evidence type="ECO:0000313" key="2">
    <source>
        <dbReference type="EMBL" id="GEL20628.1"/>
    </source>
</evidence>